<evidence type="ECO:0000259" key="19">
    <source>
        <dbReference type="Pfam" id="PF21137"/>
    </source>
</evidence>
<evidence type="ECO:0000256" key="16">
    <source>
        <dbReference type="SAM" id="Coils"/>
    </source>
</evidence>
<feature type="coiled-coil region" evidence="16">
    <location>
        <begin position="124"/>
        <end position="169"/>
    </location>
</feature>
<dbReference type="GO" id="GO:0032259">
    <property type="term" value="P:methylation"/>
    <property type="evidence" value="ECO:0007669"/>
    <property type="project" value="UniProtKB-KW"/>
</dbReference>
<keyword evidence="8 15" id="KW-0949">S-adenosyl-L-methionine</keyword>
<dbReference type="SUPFAM" id="SSF53335">
    <property type="entry name" value="S-adenosyl-L-methionine-dependent methyltransferases"/>
    <property type="match status" value="1"/>
</dbReference>
<feature type="domain" description="Protein arginine N-methyltransferase" evidence="20">
    <location>
        <begin position="342"/>
        <end position="524"/>
    </location>
</feature>
<comment type="catalytic activity">
    <reaction evidence="14">
        <text>L-arginyl-[protein] + S-adenosyl-L-methionine = N(omega)-methyl-L-arginyl-[protein] + S-adenosyl-L-homocysteine + H(+)</text>
        <dbReference type="Rhea" id="RHEA:48100"/>
        <dbReference type="Rhea" id="RHEA-COMP:10532"/>
        <dbReference type="Rhea" id="RHEA-COMP:11990"/>
        <dbReference type="ChEBI" id="CHEBI:15378"/>
        <dbReference type="ChEBI" id="CHEBI:29965"/>
        <dbReference type="ChEBI" id="CHEBI:57856"/>
        <dbReference type="ChEBI" id="CHEBI:59789"/>
        <dbReference type="ChEBI" id="CHEBI:65280"/>
    </reaction>
    <physiologicalReaction direction="left-to-right" evidence="14">
        <dbReference type="Rhea" id="RHEA:48101"/>
    </physiologicalReaction>
</comment>
<dbReference type="EMBL" id="PXOA01000378">
    <property type="protein sequence ID" value="RFU76119.1"/>
    <property type="molecule type" value="Genomic_DNA"/>
</dbReference>
<evidence type="ECO:0000256" key="11">
    <source>
        <dbReference type="ARBA" id="ARBA00022833"/>
    </source>
</evidence>
<evidence type="ECO:0000313" key="21">
    <source>
        <dbReference type="EMBL" id="RFU76119.1"/>
    </source>
</evidence>
<dbReference type="GO" id="GO:0042054">
    <property type="term" value="F:histone methyltransferase activity"/>
    <property type="evidence" value="ECO:0007669"/>
    <property type="project" value="TreeGrafter"/>
</dbReference>
<feature type="domain" description="Methyltransferase" evidence="18">
    <location>
        <begin position="239"/>
        <end position="336"/>
    </location>
</feature>
<evidence type="ECO:0000259" key="20">
    <source>
        <dbReference type="Pfam" id="PF22528"/>
    </source>
</evidence>
<feature type="region of interest" description="Disordered" evidence="17">
    <location>
        <begin position="177"/>
        <end position="197"/>
    </location>
</feature>
<dbReference type="InterPro" id="IPR025799">
    <property type="entry name" value="Arg_MeTrfase"/>
</dbReference>
<dbReference type="Pfam" id="PF22528">
    <property type="entry name" value="PRMT_C"/>
    <property type="match status" value="1"/>
</dbReference>
<comment type="catalytic activity">
    <reaction evidence="13">
        <text>L-arginyl-[protein] + 2 S-adenosyl-L-methionine = N(omega),N(omega)-dimethyl-L-arginyl-[protein] + 2 S-adenosyl-L-homocysteine + 2 H(+)</text>
        <dbReference type="Rhea" id="RHEA:48096"/>
        <dbReference type="Rhea" id="RHEA-COMP:10532"/>
        <dbReference type="Rhea" id="RHEA-COMP:11991"/>
        <dbReference type="ChEBI" id="CHEBI:15378"/>
        <dbReference type="ChEBI" id="CHEBI:29965"/>
        <dbReference type="ChEBI" id="CHEBI:57856"/>
        <dbReference type="ChEBI" id="CHEBI:59789"/>
        <dbReference type="ChEBI" id="CHEBI:61897"/>
        <dbReference type="EC" id="2.1.1.319"/>
    </reaction>
    <physiologicalReaction direction="left-to-right" evidence="13">
        <dbReference type="Rhea" id="RHEA:48097"/>
    </physiologicalReaction>
</comment>
<keyword evidence="22" id="KW-1185">Reference proteome</keyword>
<dbReference type="InterPro" id="IPR055135">
    <property type="entry name" value="PRMT_dom"/>
</dbReference>
<name>A0A395NJB9_TRIAR</name>
<dbReference type="Gene3D" id="3.40.50.150">
    <property type="entry name" value="Vaccinia Virus protein VP39"/>
    <property type="match status" value="1"/>
</dbReference>
<keyword evidence="11" id="KW-0862">Zinc</keyword>
<protein>
    <recommendedName>
        <fullName evidence="3">type I protein arginine methyltransferase</fullName>
        <ecNumber evidence="3">2.1.1.319</ecNumber>
    </recommendedName>
</protein>
<dbReference type="OrthoDB" id="7848332at2759"/>
<evidence type="ECO:0000256" key="17">
    <source>
        <dbReference type="SAM" id="MobiDB-lite"/>
    </source>
</evidence>
<keyword evidence="9" id="KW-0479">Metal-binding</keyword>
<evidence type="ECO:0000259" key="18">
    <source>
        <dbReference type="Pfam" id="PF13649"/>
    </source>
</evidence>
<dbReference type="GO" id="GO:0005634">
    <property type="term" value="C:nucleus"/>
    <property type="evidence" value="ECO:0007669"/>
    <property type="project" value="UniProtKB-SubCell"/>
</dbReference>
<evidence type="ECO:0000256" key="14">
    <source>
        <dbReference type="ARBA" id="ARBA00049303"/>
    </source>
</evidence>
<dbReference type="GO" id="GO:0005829">
    <property type="term" value="C:cytosol"/>
    <property type="evidence" value="ECO:0007669"/>
    <property type="project" value="UniProtKB-SubCell"/>
</dbReference>
<evidence type="ECO:0000256" key="12">
    <source>
        <dbReference type="ARBA" id="ARBA00023242"/>
    </source>
</evidence>
<dbReference type="Proteomes" id="UP000266272">
    <property type="component" value="Unassembled WGS sequence"/>
</dbReference>
<dbReference type="EC" id="2.1.1.319" evidence="3"/>
<keyword evidence="6 15" id="KW-0489">Methyltransferase</keyword>
<evidence type="ECO:0000313" key="22">
    <source>
        <dbReference type="Proteomes" id="UP000266272"/>
    </source>
</evidence>
<evidence type="ECO:0000256" key="13">
    <source>
        <dbReference type="ARBA" id="ARBA00047384"/>
    </source>
</evidence>
<comment type="caution">
    <text evidence="21">The sequence shown here is derived from an EMBL/GenBank/DDBJ whole genome shotgun (WGS) entry which is preliminary data.</text>
</comment>
<feature type="domain" description="Protein arginine N-methyltransferase 3-like C2H2 zinc finger" evidence="19">
    <location>
        <begin position="65"/>
        <end position="109"/>
    </location>
</feature>
<keyword evidence="10" id="KW-0863">Zinc-finger</keyword>
<dbReference type="CDD" id="cd02440">
    <property type="entry name" value="AdoMet_MTases"/>
    <property type="match status" value="1"/>
</dbReference>
<dbReference type="GO" id="GO:0035242">
    <property type="term" value="F:protein-arginine omega-N asymmetric methyltransferase activity"/>
    <property type="evidence" value="ECO:0007669"/>
    <property type="project" value="UniProtKB-EC"/>
</dbReference>
<evidence type="ECO:0000256" key="10">
    <source>
        <dbReference type="ARBA" id="ARBA00022771"/>
    </source>
</evidence>
<dbReference type="GO" id="GO:0008270">
    <property type="term" value="F:zinc ion binding"/>
    <property type="evidence" value="ECO:0007669"/>
    <property type="project" value="UniProtKB-KW"/>
</dbReference>
<evidence type="ECO:0000256" key="8">
    <source>
        <dbReference type="ARBA" id="ARBA00022691"/>
    </source>
</evidence>
<comment type="subcellular location">
    <subcellularLocation>
        <location evidence="2">Cytoplasm</location>
        <location evidence="2">Cytosol</location>
    </subcellularLocation>
    <subcellularLocation>
        <location evidence="1">Nucleus</location>
    </subcellularLocation>
</comment>
<keyword evidence="7 15" id="KW-0808">Transferase</keyword>
<keyword evidence="4" id="KW-0963">Cytoplasm</keyword>
<evidence type="ECO:0000256" key="1">
    <source>
        <dbReference type="ARBA" id="ARBA00004123"/>
    </source>
</evidence>
<organism evidence="21 22">
    <name type="scientific">Trichoderma arundinaceum</name>
    <dbReference type="NCBI Taxonomy" id="490622"/>
    <lineage>
        <taxon>Eukaryota</taxon>
        <taxon>Fungi</taxon>
        <taxon>Dikarya</taxon>
        <taxon>Ascomycota</taxon>
        <taxon>Pezizomycotina</taxon>
        <taxon>Sordariomycetes</taxon>
        <taxon>Hypocreomycetidae</taxon>
        <taxon>Hypocreales</taxon>
        <taxon>Hypocreaceae</taxon>
        <taxon>Trichoderma</taxon>
    </lineage>
</organism>
<dbReference type="Pfam" id="PF13649">
    <property type="entry name" value="Methyltransf_25"/>
    <property type="match status" value="1"/>
</dbReference>
<evidence type="ECO:0000256" key="7">
    <source>
        <dbReference type="ARBA" id="ARBA00022679"/>
    </source>
</evidence>
<dbReference type="InterPro" id="IPR049482">
    <property type="entry name" value="ANM3-like_C2H2_Zf"/>
</dbReference>
<dbReference type="PROSITE" id="PS51678">
    <property type="entry name" value="SAM_MT_PRMT"/>
    <property type="match status" value="1"/>
</dbReference>
<dbReference type="STRING" id="490622.A0A395NJB9"/>
<keyword evidence="16" id="KW-0175">Coiled coil</keyword>
<dbReference type="AlphaFoldDB" id="A0A395NJB9"/>
<dbReference type="InterPro" id="IPR029063">
    <property type="entry name" value="SAM-dependent_MTases_sf"/>
</dbReference>
<dbReference type="Pfam" id="PF21137">
    <property type="entry name" value="ANM3_C2H2_Zf"/>
    <property type="match status" value="1"/>
</dbReference>
<proteinExistence type="predicted"/>
<evidence type="ECO:0000256" key="2">
    <source>
        <dbReference type="ARBA" id="ARBA00004514"/>
    </source>
</evidence>
<evidence type="ECO:0000256" key="3">
    <source>
        <dbReference type="ARBA" id="ARBA00011925"/>
    </source>
</evidence>
<keyword evidence="12" id="KW-0539">Nucleus</keyword>
<dbReference type="SUPFAM" id="SSF57667">
    <property type="entry name" value="beta-beta-alpha zinc fingers"/>
    <property type="match status" value="1"/>
</dbReference>
<evidence type="ECO:0000256" key="9">
    <source>
        <dbReference type="ARBA" id="ARBA00022723"/>
    </source>
</evidence>
<gene>
    <name evidence="21" type="ORF">TARUN_6117</name>
</gene>
<dbReference type="PANTHER" id="PTHR11006:SF116">
    <property type="entry name" value="PROTEIN METHYLTRANSFERASE"/>
    <property type="match status" value="1"/>
</dbReference>
<dbReference type="InterPro" id="IPR041698">
    <property type="entry name" value="Methyltransf_25"/>
</dbReference>
<dbReference type="FunFam" id="3.40.50.150:FF:000034">
    <property type="entry name" value="Protein arginine N-methyltransferase 3"/>
    <property type="match status" value="1"/>
</dbReference>
<dbReference type="FunFam" id="2.70.160.11:FF:000016">
    <property type="entry name" value="Protein arginine methyltransferase RmtB"/>
    <property type="match status" value="1"/>
</dbReference>
<evidence type="ECO:0000256" key="6">
    <source>
        <dbReference type="ARBA" id="ARBA00022603"/>
    </source>
</evidence>
<keyword evidence="5" id="KW-0597">Phosphoprotein</keyword>
<evidence type="ECO:0000256" key="15">
    <source>
        <dbReference type="PROSITE-ProRule" id="PRU01015"/>
    </source>
</evidence>
<dbReference type="InterPro" id="IPR036236">
    <property type="entry name" value="Znf_C2H2_sf"/>
</dbReference>
<sequence length="543" mass="60717">MSARSPSPSSSATSDISGDGEWLDIENDEESITIVSLLDSQTFSGWAEMLEYCKQRYDFDLIATIKSLQLDFHGAVKLVNFIRSKVRDQQSLQGNLTLADFQDDGYFKPVLENDALIMSLDEILDSELVKAEAATSQLDNSREELLAQKQALEAELESVRSQFSNYRLAVQETLDRRWGDDTEPNPPKPAADGEDRGNYYFESYASNEIHETMLKDTVRTDAYRDFIYNNKHLIKGKVVLDIGCGTGILSMFCAKAGASRVIAVDKSDILKKAAENIFNNGLSDIITCVKGAIEDVKLPVDEVDIIVSEWMGYCLLYEAMLPSVLYARDRYLKPDGLLIPSSATLWIAPVQDTDYMSEHISYWRDVYGFDMKAMQEGIFDEIRVEALPKSSLCGEPYPFKTLDLHTIKPQDLSFTASYESRLLRPQDGLDGFLIWFDNFFATSRDEPMPEPDMTPDVWAKAKQGNVAFTTGPSGIVTHWKQGLLLVPPENPPSTSVTPEVISGQITFAALEENARALRVDVTCSARGQSAGGQEEKNWSWKLV</sequence>
<evidence type="ECO:0000256" key="4">
    <source>
        <dbReference type="ARBA" id="ARBA00022490"/>
    </source>
</evidence>
<evidence type="ECO:0000256" key="5">
    <source>
        <dbReference type="ARBA" id="ARBA00022553"/>
    </source>
</evidence>
<dbReference type="Gene3D" id="2.70.160.11">
    <property type="entry name" value="Hnrnp arginine n-methyltransferase1"/>
    <property type="match status" value="1"/>
</dbReference>
<reference evidence="21 22" key="1">
    <citation type="journal article" date="2018" name="PLoS Pathog.">
        <title>Evolution of structural diversity of trichothecenes, a family of toxins produced by plant pathogenic and entomopathogenic fungi.</title>
        <authorList>
            <person name="Proctor R.H."/>
            <person name="McCormick S.P."/>
            <person name="Kim H.S."/>
            <person name="Cardoza R.E."/>
            <person name="Stanley A.M."/>
            <person name="Lindo L."/>
            <person name="Kelly A."/>
            <person name="Brown D.W."/>
            <person name="Lee T."/>
            <person name="Vaughan M.M."/>
            <person name="Alexander N.J."/>
            <person name="Busman M."/>
            <person name="Gutierrez S."/>
        </authorList>
    </citation>
    <scope>NUCLEOTIDE SEQUENCE [LARGE SCALE GENOMIC DNA]</scope>
    <source>
        <strain evidence="21 22">IBT 40837</strain>
    </source>
</reference>
<accession>A0A395NJB9</accession>
<feature type="region of interest" description="Disordered" evidence="17">
    <location>
        <begin position="1"/>
        <end position="20"/>
    </location>
</feature>
<dbReference type="PANTHER" id="PTHR11006">
    <property type="entry name" value="PROTEIN ARGININE N-METHYLTRANSFERASE"/>
    <property type="match status" value="1"/>
</dbReference>